<dbReference type="SUPFAM" id="SSF103473">
    <property type="entry name" value="MFS general substrate transporter"/>
    <property type="match status" value="1"/>
</dbReference>
<dbReference type="PROSITE" id="PS50850">
    <property type="entry name" value="MFS"/>
    <property type="match status" value="1"/>
</dbReference>
<evidence type="ECO:0000259" key="8">
    <source>
        <dbReference type="PROSITE" id="PS50850"/>
    </source>
</evidence>
<feature type="transmembrane region" description="Helical" evidence="7">
    <location>
        <begin position="145"/>
        <end position="167"/>
    </location>
</feature>
<organism evidence="9 10">
    <name type="scientific">Acidithiobacillus ferrooxidans</name>
    <name type="common">Thiobacillus ferrooxidans</name>
    <dbReference type="NCBI Taxonomy" id="920"/>
    <lineage>
        <taxon>Bacteria</taxon>
        <taxon>Pseudomonadati</taxon>
        <taxon>Pseudomonadota</taxon>
        <taxon>Acidithiobacillia</taxon>
        <taxon>Acidithiobacillales</taxon>
        <taxon>Acidithiobacillaceae</taxon>
        <taxon>Acidithiobacillus</taxon>
    </lineage>
</organism>
<reference evidence="9 10" key="1">
    <citation type="submission" date="2018-06" db="EMBL/GenBank/DDBJ databases">
        <title>Draft sequence of Acidithiobacillus ferrooxidans CCM 4253.</title>
        <authorList>
            <person name="Moya-Beltran A."/>
            <person name="Castro M."/>
            <person name="Covarrubias P.C."/>
            <person name="Issotta F."/>
            <person name="Janiczek O."/>
            <person name="Mandl M."/>
            <person name="Kucera J."/>
            <person name="Quatrini R."/>
        </authorList>
    </citation>
    <scope>NUCLEOTIDE SEQUENCE [LARGE SCALE GENOMIC DNA]</scope>
    <source>
        <strain evidence="9 10">CCM 4253</strain>
    </source>
</reference>
<dbReference type="Proteomes" id="UP000248886">
    <property type="component" value="Unassembled WGS sequence"/>
</dbReference>
<keyword evidence="6 7" id="KW-0472">Membrane</keyword>
<accession>A0A2W1KLC4</accession>
<dbReference type="InterPro" id="IPR005828">
    <property type="entry name" value="MFS_sugar_transport-like"/>
</dbReference>
<feature type="transmembrane region" description="Helical" evidence="7">
    <location>
        <begin position="416"/>
        <end position="436"/>
    </location>
</feature>
<evidence type="ECO:0000313" key="9">
    <source>
        <dbReference type="EMBL" id="PZD80107.1"/>
    </source>
</evidence>
<name>A0A2W1KLC4_ACIFR</name>
<keyword evidence="4 7" id="KW-0812">Transmembrane</keyword>
<feature type="domain" description="Major facilitator superfamily (MFS) profile" evidence="8">
    <location>
        <begin position="20"/>
        <end position="440"/>
    </location>
</feature>
<evidence type="ECO:0000256" key="7">
    <source>
        <dbReference type="SAM" id="Phobius"/>
    </source>
</evidence>
<dbReference type="PANTHER" id="PTHR48020">
    <property type="entry name" value="PROTON MYO-INOSITOL COTRANSPORTER"/>
    <property type="match status" value="1"/>
</dbReference>
<feature type="transmembrane region" description="Helical" evidence="7">
    <location>
        <begin position="85"/>
        <end position="105"/>
    </location>
</feature>
<dbReference type="EMBL" id="QKQP01000011">
    <property type="protein sequence ID" value="PZD80107.1"/>
    <property type="molecule type" value="Genomic_DNA"/>
</dbReference>
<protein>
    <submittedName>
        <fullName evidence="9">MFS transporter</fullName>
    </submittedName>
</protein>
<feature type="transmembrane region" description="Helical" evidence="7">
    <location>
        <begin position="51"/>
        <end position="73"/>
    </location>
</feature>
<dbReference type="PROSITE" id="PS00217">
    <property type="entry name" value="SUGAR_TRANSPORT_2"/>
    <property type="match status" value="1"/>
</dbReference>
<comment type="similarity">
    <text evidence="2">Belongs to the major facilitator superfamily. Sugar transporter (TC 2.A.1.1) family.</text>
</comment>
<feature type="transmembrane region" description="Helical" evidence="7">
    <location>
        <begin position="20"/>
        <end position="45"/>
    </location>
</feature>
<gene>
    <name evidence="9" type="ORF">DN052_14470</name>
</gene>
<evidence type="ECO:0000256" key="6">
    <source>
        <dbReference type="ARBA" id="ARBA00023136"/>
    </source>
</evidence>
<feature type="transmembrane region" description="Helical" evidence="7">
    <location>
        <begin position="257"/>
        <end position="281"/>
    </location>
</feature>
<dbReference type="Gene3D" id="1.20.1250.20">
    <property type="entry name" value="MFS general substrate transporter like domains"/>
    <property type="match status" value="1"/>
</dbReference>
<feature type="transmembrane region" description="Helical" evidence="7">
    <location>
        <begin position="349"/>
        <end position="373"/>
    </location>
</feature>
<dbReference type="InterPro" id="IPR036259">
    <property type="entry name" value="MFS_trans_sf"/>
</dbReference>
<dbReference type="PANTHER" id="PTHR48020:SF12">
    <property type="entry name" value="PROTON MYO-INOSITOL COTRANSPORTER"/>
    <property type="match status" value="1"/>
</dbReference>
<comment type="caution">
    <text evidence="9">The sequence shown here is derived from an EMBL/GenBank/DDBJ whole genome shotgun (WGS) entry which is preliminary data.</text>
</comment>
<feature type="transmembrane region" description="Helical" evidence="7">
    <location>
        <begin position="293"/>
        <end position="312"/>
    </location>
</feature>
<feature type="transmembrane region" description="Helical" evidence="7">
    <location>
        <begin position="111"/>
        <end position="133"/>
    </location>
</feature>
<dbReference type="PROSITE" id="PS01159">
    <property type="entry name" value="WW_DOMAIN_1"/>
    <property type="match status" value="1"/>
</dbReference>
<dbReference type="OrthoDB" id="5368493at2"/>
<dbReference type="RefSeq" id="WP_012537098.1">
    <property type="nucleotide sequence ID" value="NZ_AP025160.1"/>
</dbReference>
<dbReference type="InterPro" id="IPR050814">
    <property type="entry name" value="Myo-inositol_Transporter"/>
</dbReference>
<evidence type="ECO:0000256" key="3">
    <source>
        <dbReference type="ARBA" id="ARBA00022448"/>
    </source>
</evidence>
<dbReference type="Pfam" id="PF00083">
    <property type="entry name" value="Sugar_tr"/>
    <property type="match status" value="1"/>
</dbReference>
<evidence type="ECO:0000256" key="1">
    <source>
        <dbReference type="ARBA" id="ARBA00004141"/>
    </source>
</evidence>
<dbReference type="InterPro" id="IPR005829">
    <property type="entry name" value="Sugar_transporter_CS"/>
</dbReference>
<evidence type="ECO:0000256" key="4">
    <source>
        <dbReference type="ARBA" id="ARBA00022692"/>
    </source>
</evidence>
<dbReference type="InterPro" id="IPR003663">
    <property type="entry name" value="Sugar/inositol_transpt"/>
</dbReference>
<dbReference type="AlphaFoldDB" id="A0A2W1KLC4"/>
<comment type="subcellular location">
    <subcellularLocation>
        <location evidence="1">Membrane</location>
        <topology evidence="1">Multi-pass membrane protein</topology>
    </subcellularLocation>
</comment>
<feature type="transmembrane region" description="Helical" evidence="7">
    <location>
        <begin position="173"/>
        <end position="191"/>
    </location>
</feature>
<dbReference type="GO" id="GO:0016020">
    <property type="term" value="C:membrane"/>
    <property type="evidence" value="ECO:0007669"/>
    <property type="project" value="UniProtKB-SubCell"/>
</dbReference>
<dbReference type="OMA" id="WYGLGTW"/>
<keyword evidence="5 7" id="KW-1133">Transmembrane helix</keyword>
<evidence type="ECO:0000313" key="10">
    <source>
        <dbReference type="Proteomes" id="UP000248886"/>
    </source>
</evidence>
<keyword evidence="3" id="KW-0813">Transport</keyword>
<evidence type="ECO:0000256" key="2">
    <source>
        <dbReference type="ARBA" id="ARBA00010992"/>
    </source>
</evidence>
<proteinExistence type="inferred from homology"/>
<dbReference type="InterPro" id="IPR020846">
    <property type="entry name" value="MFS_dom"/>
</dbReference>
<dbReference type="PRINTS" id="PR00171">
    <property type="entry name" value="SUGRTRNSPORT"/>
</dbReference>
<dbReference type="GO" id="GO:0022857">
    <property type="term" value="F:transmembrane transporter activity"/>
    <property type="evidence" value="ECO:0007669"/>
    <property type="project" value="InterPro"/>
</dbReference>
<dbReference type="InterPro" id="IPR001202">
    <property type="entry name" value="WW_dom"/>
</dbReference>
<sequence length="465" mass="50528">MHTIHALLDDLKINKQHRRIVLAAGLGIFLDGYDLSIIAVALLLLKPDWHLSAVATGLLGAATLAGAALGGLVGGRIADLLGRKVLYLIDVAAFFMAALLSGVAWDVSSLIIFRFFLGVGVGMDYPLSSSYIAEFMPKAQRGAGLSWAFTLWMIGAVVSAVVGLVLLQAGPNAWRWMFISGAFPALAVLWLRRNLPETPRWYIAHNRPEEAIQVLQSMSPEVDAQSLREALQRQAPELVQIRAWATLFAPQWLRRTLLVVIPWMMVDISVYGLIVYLPILLEGFGIHSHTDALVWNVLFDLIALCGIASLALSTRRIGRVFPQIAGFALNAFFLGVLGLVALYMHPPIWLLIVTIFGYTFFNNFGPATTTWLLPVEIFPTDLRASAHGLATACSRVAATTSVFLLPSVHAAVGNGWLMLILAVTALVGLLVTLLLGRDMEPGIRSLEEVSEVAEPNIRVAVAIAD</sequence>
<evidence type="ECO:0000256" key="5">
    <source>
        <dbReference type="ARBA" id="ARBA00022989"/>
    </source>
</evidence>
<dbReference type="GeneID" id="65281384"/>